<keyword evidence="1" id="KW-0472">Membrane</keyword>
<dbReference type="EMBL" id="MH450131">
    <property type="protein sequence ID" value="AXH45077.1"/>
    <property type="molecule type" value="Genomic_DNA"/>
</dbReference>
<keyword evidence="3" id="KW-1185">Reference proteome</keyword>
<evidence type="ECO:0000313" key="2">
    <source>
        <dbReference type="EMBL" id="AXH45077.1"/>
    </source>
</evidence>
<reference evidence="2 3" key="1">
    <citation type="submission" date="2018-06" db="EMBL/GenBank/DDBJ databases">
        <authorList>
            <person name="Ball S.L."/>
            <person name="Garlena R.A."/>
            <person name="Russell D.A."/>
            <person name="Pope W.H."/>
            <person name="Jacobs-Sera D."/>
            <person name="Hatfull G.F."/>
        </authorList>
    </citation>
    <scope>NUCLEOTIDE SEQUENCE [LARGE SCALE GENOMIC DNA]</scope>
</reference>
<accession>A0A345KPX5</accession>
<dbReference type="KEGG" id="vg:63911181"/>
<dbReference type="GeneID" id="63911181"/>
<dbReference type="Proteomes" id="UP000257969">
    <property type="component" value="Segment"/>
</dbReference>
<keyword evidence="1" id="KW-0812">Transmembrane</keyword>
<gene>
    <name evidence="2" type="primary">37</name>
    <name evidence="2" type="ORF">SEA_SERGEI_37</name>
</gene>
<evidence type="ECO:0000256" key="1">
    <source>
        <dbReference type="SAM" id="Phobius"/>
    </source>
</evidence>
<name>A0A345KPX5_9CAUD</name>
<protein>
    <submittedName>
        <fullName evidence="2">Uncharacterized protein</fullName>
    </submittedName>
</protein>
<evidence type="ECO:0000313" key="3">
    <source>
        <dbReference type="Proteomes" id="UP000257969"/>
    </source>
</evidence>
<sequence>MTGIPDSIILVLFLLTLGAAVYYWRRWREEARLDGPTHRLRVRYAVARQMAYDHYKSERLYEHGPFTFPTFEEWMKDAETD</sequence>
<feature type="transmembrane region" description="Helical" evidence="1">
    <location>
        <begin position="6"/>
        <end position="24"/>
    </location>
</feature>
<proteinExistence type="predicted"/>
<keyword evidence="1" id="KW-1133">Transmembrane helix</keyword>
<dbReference type="RefSeq" id="YP_010050451.1">
    <property type="nucleotide sequence ID" value="NC_054428.1"/>
</dbReference>
<organism evidence="2 3">
    <name type="scientific">Arthrobacter phage Sergei</name>
    <dbReference type="NCBI Taxonomy" id="2250416"/>
    <lineage>
        <taxon>Viruses</taxon>
        <taxon>Duplodnaviria</taxon>
        <taxon>Heunggongvirae</taxon>
        <taxon>Uroviricota</taxon>
        <taxon>Caudoviricetes</taxon>
        <taxon>Korravirus</taxon>
        <taxon>Korravirus sergei</taxon>
    </lineage>
</organism>